<reference evidence="1 2" key="1">
    <citation type="submission" date="2023-03" db="EMBL/GenBank/DDBJ databases">
        <title>WGS of Gossypium arboreum.</title>
        <authorList>
            <person name="Yu D."/>
        </authorList>
    </citation>
    <scope>NUCLEOTIDE SEQUENCE [LARGE SCALE GENOMIC DNA]</scope>
    <source>
        <tissue evidence="1">Leaf</tissue>
    </source>
</reference>
<comment type="caution">
    <text evidence="1">The sequence shown here is derived from an EMBL/GenBank/DDBJ whole genome shotgun (WGS) entry which is preliminary data.</text>
</comment>
<protein>
    <submittedName>
        <fullName evidence="1">Uncharacterized protein</fullName>
    </submittedName>
</protein>
<sequence>MGDWVLDEEELKVEVVNFYVKLYGEHLGPMRELPPNAFLHLTDLDISFLSNPISNEEIKSTLFDMATLKAPGSARYHALFYQIQWEHEACRCIRLQFG</sequence>
<evidence type="ECO:0000313" key="2">
    <source>
        <dbReference type="Proteomes" id="UP001358586"/>
    </source>
</evidence>
<name>A0ABR0PDY4_GOSAR</name>
<proteinExistence type="predicted"/>
<dbReference type="Proteomes" id="UP001358586">
    <property type="component" value="Chromosome 7"/>
</dbReference>
<evidence type="ECO:0000313" key="1">
    <source>
        <dbReference type="EMBL" id="KAK5819436.1"/>
    </source>
</evidence>
<gene>
    <name evidence="1" type="ORF">PVK06_024436</name>
</gene>
<accession>A0ABR0PDY4</accession>
<organism evidence="1 2">
    <name type="scientific">Gossypium arboreum</name>
    <name type="common">Tree cotton</name>
    <name type="synonym">Gossypium nanking</name>
    <dbReference type="NCBI Taxonomy" id="29729"/>
    <lineage>
        <taxon>Eukaryota</taxon>
        <taxon>Viridiplantae</taxon>
        <taxon>Streptophyta</taxon>
        <taxon>Embryophyta</taxon>
        <taxon>Tracheophyta</taxon>
        <taxon>Spermatophyta</taxon>
        <taxon>Magnoliopsida</taxon>
        <taxon>eudicotyledons</taxon>
        <taxon>Gunneridae</taxon>
        <taxon>Pentapetalae</taxon>
        <taxon>rosids</taxon>
        <taxon>malvids</taxon>
        <taxon>Malvales</taxon>
        <taxon>Malvaceae</taxon>
        <taxon>Malvoideae</taxon>
        <taxon>Gossypium</taxon>
    </lineage>
</organism>
<dbReference type="EMBL" id="JARKNE010000007">
    <property type="protein sequence ID" value="KAK5819436.1"/>
    <property type="molecule type" value="Genomic_DNA"/>
</dbReference>
<keyword evidence="2" id="KW-1185">Reference proteome</keyword>